<dbReference type="InterPro" id="IPR028885">
    <property type="entry name" value="MOCS3/Uba4"/>
</dbReference>
<accession>A0ABR0WFQ9</accession>
<feature type="domain" description="Rhodanese" evidence="12">
    <location>
        <begin position="391"/>
        <end position="494"/>
    </location>
</feature>
<keyword evidence="8 10" id="KW-0067">ATP-binding</keyword>
<dbReference type="InterPro" id="IPR000594">
    <property type="entry name" value="ThiF_NAD_FAD-bd"/>
</dbReference>
<evidence type="ECO:0000256" key="1">
    <source>
        <dbReference type="ARBA" id="ARBA00004514"/>
    </source>
</evidence>
<feature type="binding site" evidence="10">
    <location>
        <position position="337"/>
    </location>
    <ligand>
        <name>Zn(2+)</name>
        <dbReference type="ChEBI" id="CHEBI:29105"/>
    </ligand>
</feature>
<dbReference type="HAMAP" id="MF_03049">
    <property type="entry name" value="MOCS3_Uba4"/>
    <property type="match status" value="1"/>
</dbReference>
<dbReference type="InterPro" id="IPR045886">
    <property type="entry name" value="ThiF/MoeB/HesA"/>
</dbReference>
<comment type="caution">
    <text evidence="13">The sequence shown here is derived from an EMBL/GenBank/DDBJ whole genome shotgun (WGS) entry which is preliminary data.</text>
</comment>
<dbReference type="Pfam" id="PF00899">
    <property type="entry name" value="ThiF"/>
    <property type="match status" value="2"/>
</dbReference>
<comment type="cofactor">
    <cofactor evidence="10">
        <name>Zn(2+)</name>
        <dbReference type="ChEBI" id="CHEBI:29105"/>
    </cofactor>
    <text evidence="10">Binds 1 zinc ion per subunit.</text>
</comment>
<keyword evidence="2 10" id="KW-0963">Cytoplasm</keyword>
<feature type="binding site" evidence="10">
    <location>
        <position position="340"/>
    </location>
    <ligand>
        <name>Zn(2+)</name>
        <dbReference type="ChEBI" id="CHEBI:29105"/>
    </ligand>
</feature>
<dbReference type="SMART" id="SM00450">
    <property type="entry name" value="RHOD"/>
    <property type="match status" value="1"/>
</dbReference>
<keyword evidence="9 10" id="KW-0511">Multifunctional enzyme</keyword>
<protein>
    <recommendedName>
        <fullName evidence="10">Adenylyltransferase and sulfurtransferase MOCS3</fullName>
    </recommendedName>
    <alternativeName>
        <fullName evidence="10">Molybdenum cofactor synthesis protein 3</fullName>
    </alternativeName>
    <domain>
        <recommendedName>
            <fullName evidence="10">Molybdopterin-synthase adenylyltransferase</fullName>
            <ecNumber evidence="10">2.7.7.80</ecNumber>
        </recommendedName>
        <alternativeName>
            <fullName evidence="10">Adenylyltransferase MOCS3</fullName>
        </alternativeName>
        <alternativeName>
            <fullName evidence="10">Sulfur carrier protein MOCS2A adenylyltransferase</fullName>
        </alternativeName>
    </domain>
    <domain>
        <recommendedName>
            <fullName evidence="10">Molybdopterin-synthase sulfurtransferase</fullName>
            <ecNumber evidence="10">2.8.1.11</ecNumber>
        </recommendedName>
        <alternativeName>
            <fullName evidence="10">Sulfurtransferase MOCS3</fullName>
        </alternativeName>
        <alternativeName>
            <fullName evidence="10">Sulfur carrier protein MOCS2A sulfurtransferase</fullName>
        </alternativeName>
    </domain>
</protein>
<keyword evidence="3 10" id="KW-0808">Transferase</keyword>
<feature type="binding site" evidence="10">
    <location>
        <position position="262"/>
    </location>
    <ligand>
        <name>Zn(2+)</name>
        <dbReference type="ChEBI" id="CHEBI:29105"/>
    </ligand>
</feature>
<evidence type="ECO:0000313" key="14">
    <source>
        <dbReference type="Proteomes" id="UP001318860"/>
    </source>
</evidence>
<keyword evidence="5 10" id="KW-0479">Metal-binding</keyword>
<evidence type="ECO:0000256" key="6">
    <source>
        <dbReference type="ARBA" id="ARBA00022741"/>
    </source>
</evidence>
<dbReference type="CDD" id="cd00757">
    <property type="entry name" value="ThiF_MoeB_HesA_family"/>
    <property type="match status" value="1"/>
</dbReference>
<keyword evidence="10" id="KW-0501">Molybdenum cofactor biosynthesis</keyword>
<feature type="binding site" evidence="10">
    <location>
        <begin position="131"/>
        <end position="135"/>
    </location>
    <ligand>
        <name>ATP</name>
        <dbReference type="ChEBI" id="CHEBI:30616"/>
    </ligand>
</feature>
<name>A0ABR0WFQ9_REHGL</name>
<evidence type="ECO:0000256" key="4">
    <source>
        <dbReference type="ARBA" id="ARBA00022694"/>
    </source>
</evidence>
<feature type="active site" description="Glycyl thioester intermediate; for adenylyltransferase activity" evidence="10">
    <location>
        <position position="279"/>
    </location>
</feature>
<comment type="caution">
    <text evidence="10">Lacks conserved residue(s) required for the propagation of feature annotation.</text>
</comment>
<organism evidence="13 14">
    <name type="scientific">Rehmannia glutinosa</name>
    <name type="common">Chinese foxglove</name>
    <dbReference type="NCBI Taxonomy" id="99300"/>
    <lineage>
        <taxon>Eukaryota</taxon>
        <taxon>Viridiplantae</taxon>
        <taxon>Streptophyta</taxon>
        <taxon>Embryophyta</taxon>
        <taxon>Tracheophyta</taxon>
        <taxon>Spermatophyta</taxon>
        <taxon>Magnoliopsida</taxon>
        <taxon>eudicotyledons</taxon>
        <taxon>Gunneridae</taxon>
        <taxon>Pentapetalae</taxon>
        <taxon>asterids</taxon>
        <taxon>lamiids</taxon>
        <taxon>Lamiales</taxon>
        <taxon>Orobanchaceae</taxon>
        <taxon>Rehmannieae</taxon>
        <taxon>Rehmannia</taxon>
    </lineage>
</organism>
<comment type="pathway">
    <text evidence="10">tRNA modification; 5-methoxycarbonylmethyl-2-thiouridine-tRNA biosynthesis.</text>
</comment>
<dbReference type="EC" id="2.8.1.11" evidence="10"/>
<evidence type="ECO:0000256" key="5">
    <source>
        <dbReference type="ARBA" id="ARBA00022723"/>
    </source>
</evidence>
<evidence type="ECO:0000256" key="2">
    <source>
        <dbReference type="ARBA" id="ARBA00022490"/>
    </source>
</evidence>
<evidence type="ECO:0000256" key="9">
    <source>
        <dbReference type="ARBA" id="ARBA00023268"/>
    </source>
</evidence>
<feature type="binding site" evidence="10">
    <location>
        <position position="103"/>
    </location>
    <ligand>
        <name>ATP</name>
        <dbReference type="ChEBI" id="CHEBI:30616"/>
    </ligand>
</feature>
<feature type="active site" description="Cysteine persulfide intermediate; for sulfurtransferase activity" evidence="10">
    <location>
        <position position="454"/>
    </location>
</feature>
<evidence type="ECO:0000256" key="3">
    <source>
        <dbReference type="ARBA" id="ARBA00022679"/>
    </source>
</evidence>
<comment type="catalytic activity">
    <reaction evidence="10">
        <text>[molybdopterin-synthase sulfur-carrier protein]-C-terminal Gly-Gly + ATP + H(+) = [molybdopterin-synthase sulfur-carrier protein]-C-terminal Gly-Gly-AMP + diphosphate</text>
        <dbReference type="Rhea" id="RHEA:43616"/>
        <dbReference type="Rhea" id="RHEA-COMP:12159"/>
        <dbReference type="Rhea" id="RHEA-COMP:12202"/>
        <dbReference type="ChEBI" id="CHEBI:15378"/>
        <dbReference type="ChEBI" id="CHEBI:30616"/>
        <dbReference type="ChEBI" id="CHEBI:33019"/>
        <dbReference type="ChEBI" id="CHEBI:90618"/>
        <dbReference type="ChEBI" id="CHEBI:90778"/>
        <dbReference type="EC" id="2.7.7.80"/>
    </reaction>
</comment>
<dbReference type="InterPro" id="IPR035985">
    <property type="entry name" value="Ubiquitin-activating_enz"/>
</dbReference>
<dbReference type="Pfam" id="PF00581">
    <property type="entry name" value="Rhodanese"/>
    <property type="match status" value="1"/>
</dbReference>
<dbReference type="PANTHER" id="PTHR10953:SF102">
    <property type="entry name" value="ADENYLYLTRANSFERASE AND SULFURTRANSFERASE MOCS3"/>
    <property type="match status" value="1"/>
</dbReference>
<comment type="pathway">
    <text evidence="10">Cofactor biosynthesis; molybdopterin biosynthesis.</text>
</comment>
<keyword evidence="6 10" id="KW-0547">Nucleotide-binding</keyword>
<evidence type="ECO:0000259" key="12">
    <source>
        <dbReference type="PROSITE" id="PS50206"/>
    </source>
</evidence>
<evidence type="ECO:0000256" key="10">
    <source>
        <dbReference type="HAMAP-Rule" id="MF_03049"/>
    </source>
</evidence>
<dbReference type="PANTHER" id="PTHR10953">
    <property type="entry name" value="UBIQUITIN-ACTIVATING ENZYME E1"/>
    <property type="match status" value="1"/>
</dbReference>
<dbReference type="Proteomes" id="UP001318860">
    <property type="component" value="Unassembled WGS sequence"/>
</dbReference>
<dbReference type="EC" id="2.7.7.80" evidence="10"/>
<feature type="binding site" evidence="10">
    <location>
        <begin position="221"/>
        <end position="222"/>
    </location>
    <ligand>
        <name>ATP</name>
        <dbReference type="ChEBI" id="CHEBI:30616"/>
    </ligand>
</feature>
<dbReference type="Gene3D" id="3.40.250.10">
    <property type="entry name" value="Rhodanese-like domain"/>
    <property type="match status" value="1"/>
</dbReference>
<comment type="function">
    <text evidence="10">Plays a central role in 2-thiolation of mcm(5)S(2)U at tRNA wobble positions of cytosolic tRNA(Lys), tRNA(Glu) and tRNA(Gln). Also essential during biosynthesis of the molybdenum cofactor. Acts by mediating the C-terminal thiocarboxylation of sulfur carriers URM1 and MOCS2A. Its N-terminus first activates URM1 and MOCS2A as acyl-adenylates (-COAMP), then the persulfide sulfur on the catalytic cysteine is transferred to URM1 and MOCS2A to form thiocarboxylation (-COSH) of their C-terminus. The reaction probably involves hydrogen sulfide that is generated from the persulfide intermediate and that acts as nucleophile towards URM1 and MOCS2A. Subsequently, a transient disulfide bond is formed. Does not use thiosulfate as sulfur donor; NFS1 probably acting as a sulfur donor for thiocarboxylation reactions.</text>
</comment>
<dbReference type="EMBL" id="JABTTQ020000012">
    <property type="protein sequence ID" value="KAK6145137.1"/>
    <property type="molecule type" value="Genomic_DNA"/>
</dbReference>
<gene>
    <name evidence="10" type="primary">MOCS3</name>
    <name evidence="10" type="synonym">CNX5</name>
    <name evidence="10" type="synonym">UBA4</name>
    <name evidence="13" type="ORF">DH2020_021957</name>
</gene>
<comment type="similarity">
    <text evidence="10">In the N-terminal section; belongs to the HesA/MoeB/ThiF family. UBA4 subfamily.</text>
</comment>
<comment type="subcellular location">
    <subcellularLocation>
        <location evidence="1">Cytoplasm</location>
        <location evidence="1">Cytosol</location>
    </subcellularLocation>
</comment>
<comment type="catalytic activity">
    <reaction evidence="10">
        <text>[molybdopterin-synthase sulfur-carrier protein]-C-terminal Gly-Gly-AMP + S-sulfanyl-L-cysteinyl-[cysteine desulfurase] + AH2 = [molybdopterin-synthase sulfur-carrier protein]-C-terminal-Gly-aminoethanethioate + L-cysteinyl-[cysteine desulfurase] + A + AMP + 2 H(+)</text>
        <dbReference type="Rhea" id="RHEA:48612"/>
        <dbReference type="Rhea" id="RHEA-COMP:12157"/>
        <dbReference type="Rhea" id="RHEA-COMP:12158"/>
        <dbReference type="Rhea" id="RHEA-COMP:12159"/>
        <dbReference type="Rhea" id="RHEA-COMP:19907"/>
        <dbReference type="ChEBI" id="CHEBI:13193"/>
        <dbReference type="ChEBI" id="CHEBI:15378"/>
        <dbReference type="ChEBI" id="CHEBI:17499"/>
        <dbReference type="ChEBI" id="CHEBI:29950"/>
        <dbReference type="ChEBI" id="CHEBI:61963"/>
        <dbReference type="ChEBI" id="CHEBI:90618"/>
        <dbReference type="ChEBI" id="CHEBI:232372"/>
        <dbReference type="ChEBI" id="CHEBI:456215"/>
        <dbReference type="EC" id="2.8.1.11"/>
    </reaction>
</comment>
<feature type="binding site" evidence="10">
    <location>
        <position position="124"/>
    </location>
    <ligand>
        <name>ATP</name>
        <dbReference type="ChEBI" id="CHEBI:30616"/>
    </ligand>
</feature>
<feature type="region of interest" description="Disordered" evidence="11">
    <location>
        <begin position="39"/>
        <end position="60"/>
    </location>
</feature>
<evidence type="ECO:0000256" key="8">
    <source>
        <dbReference type="ARBA" id="ARBA00022840"/>
    </source>
</evidence>
<dbReference type="InterPro" id="IPR001763">
    <property type="entry name" value="Rhodanese-like_dom"/>
</dbReference>
<evidence type="ECO:0000313" key="13">
    <source>
        <dbReference type="EMBL" id="KAK6145137.1"/>
    </source>
</evidence>
<evidence type="ECO:0000256" key="11">
    <source>
        <dbReference type="SAM" id="MobiDB-lite"/>
    </source>
</evidence>
<reference evidence="13 14" key="1">
    <citation type="journal article" date="2021" name="Comput. Struct. Biotechnol. J.">
        <title>De novo genome assembly of the potent medicinal plant Rehmannia glutinosa using nanopore technology.</title>
        <authorList>
            <person name="Ma L."/>
            <person name="Dong C."/>
            <person name="Song C."/>
            <person name="Wang X."/>
            <person name="Zheng X."/>
            <person name="Niu Y."/>
            <person name="Chen S."/>
            <person name="Feng W."/>
        </authorList>
    </citation>
    <scope>NUCLEOTIDE SEQUENCE [LARGE SCALE GENOMIC DNA]</scope>
    <source>
        <strain evidence="13">DH-2019</strain>
    </source>
</reference>
<keyword evidence="4 10" id="KW-0819">tRNA processing</keyword>
<dbReference type="SUPFAM" id="SSF69572">
    <property type="entry name" value="Activating enzymes of the ubiquitin-like proteins"/>
    <property type="match status" value="2"/>
</dbReference>
<keyword evidence="14" id="KW-1185">Reference proteome</keyword>
<dbReference type="Gene3D" id="3.40.50.720">
    <property type="entry name" value="NAD(P)-binding Rossmann-like Domain"/>
    <property type="match status" value="1"/>
</dbReference>
<feature type="binding site" evidence="10">
    <location>
        <position position="265"/>
    </location>
    <ligand>
        <name>Zn(2+)</name>
        <dbReference type="ChEBI" id="CHEBI:29105"/>
    </ligand>
</feature>
<sequence length="496" mass="54128">MDSNGVGETATHIRQEIASLQKTKAQIEDRISALQARLSSCSSEDGNEETNSSAPRHTETTFSGQLSADMIYRYSRHLLLPSFGVEAQANLLKSSVLVIGAGGLGAPALLYLAACGVGRVGIVDHDVVELNNLHRQMTIKFGQLNTWTMYNSYGFATHTAKCLLQIIHTEAYIGRSKVESAAAACRAINSSVQIVEHKEAFRTSNALEIMRKYDIVVDATDNVPSRYMINDCCVVLGKPLISGAALGLEGQLTVYNYNGGPCYRCLFPTPPPTTACQRCADSGVLGVVPGIIGCLQALEAIKVASAVGEPLSGRMLLLDALSARIRVVKIRGRSLQCEACGENATLTEQKFRDFDYEKFTQSPLSTSPLKLDLLPAEARITSKDYNDRISNGETHVLVDVRPAHHYKIISLPKSLNIPFTSLEQRLSEIPAALAREKDNKTDDASRDASLYVICRRGNDSQRAVEYLHKMGFTSAKDIIGGLESWAHDVDPQFPTY</sequence>
<dbReference type="PROSITE" id="PS50206">
    <property type="entry name" value="RHODANESE_3"/>
    <property type="match status" value="1"/>
</dbReference>
<evidence type="ECO:0000256" key="7">
    <source>
        <dbReference type="ARBA" id="ARBA00022833"/>
    </source>
</evidence>
<proteinExistence type="inferred from homology"/>
<dbReference type="InterPro" id="IPR036873">
    <property type="entry name" value="Rhodanese-like_dom_sf"/>
</dbReference>
<keyword evidence="7 10" id="KW-0862">Zinc</keyword>